<keyword evidence="4" id="KW-0472">Membrane</keyword>
<dbReference type="SUPFAM" id="SSF56954">
    <property type="entry name" value="Outer membrane efflux proteins (OEP)"/>
    <property type="match status" value="1"/>
</dbReference>
<evidence type="ECO:0000256" key="5">
    <source>
        <dbReference type="ARBA" id="ARBA00023237"/>
    </source>
</evidence>
<feature type="chain" id="PRO_5004633267" evidence="6">
    <location>
        <begin position="19"/>
        <end position="412"/>
    </location>
</feature>
<name>U2QIZ7_9BACT</name>
<dbReference type="GO" id="GO:0015288">
    <property type="term" value="F:porin activity"/>
    <property type="evidence" value="ECO:0007669"/>
    <property type="project" value="TreeGrafter"/>
</dbReference>
<dbReference type="AlphaFoldDB" id="U2QIZ7"/>
<dbReference type="GO" id="GO:0009279">
    <property type="term" value="C:cell outer membrane"/>
    <property type="evidence" value="ECO:0007669"/>
    <property type="project" value="UniProtKB-SubCell"/>
</dbReference>
<proteinExistence type="predicted"/>
<evidence type="ECO:0000313" key="7">
    <source>
        <dbReference type="EMBL" id="ERK38792.1"/>
    </source>
</evidence>
<keyword evidence="8" id="KW-1185">Reference proteome</keyword>
<keyword evidence="6" id="KW-0732">Signal</keyword>
<organism evidence="7 8">
    <name type="scientific">Segatella baroniae F0067</name>
    <dbReference type="NCBI Taxonomy" id="1115809"/>
    <lineage>
        <taxon>Bacteria</taxon>
        <taxon>Pseudomonadati</taxon>
        <taxon>Bacteroidota</taxon>
        <taxon>Bacteroidia</taxon>
        <taxon>Bacteroidales</taxon>
        <taxon>Prevotellaceae</taxon>
        <taxon>Segatella</taxon>
    </lineage>
</organism>
<dbReference type="PANTHER" id="PTHR30026">
    <property type="entry name" value="OUTER MEMBRANE PROTEIN TOLC"/>
    <property type="match status" value="1"/>
</dbReference>
<sequence>MKSFILLFLGWACPIALAAQSLTLDACKQLAHAHYPAIKQYQLLAQTRDFTMDNAAKAWLPQVSVQVTGLVFTDILKSNIPAKQLGVDMKQQLAAGNVMVRQQLYDGGKTAAQRQSIAAEAMVQTRQLDVTLHELNHRIEQLFFGILIHDTQIRQLRLLQEDLDLSRKTVASLQQGGMANQSDLDAVAVEQVKACQSMEAVRASREAYLQMLGLFVGKDLHADSLVCPDMVVAAAENRHPQLTYYQAQLNGLSAERKLLDARLLPTLSAFGLGLYHTQLTDMARPGMLAAGLSFSWNIGALYTRKNDLRNLELKRRKIENQRETFLFDNRLKDEQTNGNIASLRRQLTLDEQLVALRQRLRTASEKKVRFGTESVNELLRQVNALNEARLQQALHQIQLLSEIHSLKTNRGQ</sequence>
<dbReference type="Gene3D" id="1.20.1600.10">
    <property type="entry name" value="Outer membrane efflux proteins (OEP)"/>
    <property type="match status" value="1"/>
</dbReference>
<dbReference type="InterPro" id="IPR051906">
    <property type="entry name" value="TolC-like"/>
</dbReference>
<evidence type="ECO:0000256" key="6">
    <source>
        <dbReference type="SAM" id="SignalP"/>
    </source>
</evidence>
<dbReference type="RefSeq" id="WP_021590238.1">
    <property type="nucleotide sequence ID" value="NZ_AWEY01000033.1"/>
</dbReference>
<dbReference type="Proteomes" id="UP000016648">
    <property type="component" value="Unassembled WGS sequence"/>
</dbReference>
<keyword evidence="3" id="KW-0812">Transmembrane</keyword>
<evidence type="ECO:0000256" key="1">
    <source>
        <dbReference type="ARBA" id="ARBA00004442"/>
    </source>
</evidence>
<comment type="caution">
    <text evidence="7">The sequence shown here is derived from an EMBL/GenBank/DDBJ whole genome shotgun (WGS) entry which is preliminary data.</text>
</comment>
<evidence type="ECO:0000313" key="8">
    <source>
        <dbReference type="Proteomes" id="UP000016648"/>
    </source>
</evidence>
<protein>
    <submittedName>
        <fullName evidence="7">Outer membrane efflux protein</fullName>
    </submittedName>
</protein>
<dbReference type="PATRIC" id="fig|1115809.3.peg.1967"/>
<reference evidence="7 8" key="1">
    <citation type="submission" date="2013-08" db="EMBL/GenBank/DDBJ databases">
        <authorList>
            <person name="Durkin A.S."/>
            <person name="Haft D.R."/>
            <person name="McCorrison J."/>
            <person name="Torralba M."/>
            <person name="Gillis M."/>
            <person name="Haft D.H."/>
            <person name="Methe B."/>
            <person name="Sutton G."/>
            <person name="Nelson K.E."/>
        </authorList>
    </citation>
    <scope>NUCLEOTIDE SEQUENCE [LARGE SCALE GENOMIC DNA]</scope>
    <source>
        <strain evidence="7 8">F0067</strain>
    </source>
</reference>
<evidence type="ECO:0000256" key="3">
    <source>
        <dbReference type="ARBA" id="ARBA00022692"/>
    </source>
</evidence>
<feature type="signal peptide" evidence="6">
    <location>
        <begin position="1"/>
        <end position="18"/>
    </location>
</feature>
<dbReference type="GO" id="GO:0015562">
    <property type="term" value="F:efflux transmembrane transporter activity"/>
    <property type="evidence" value="ECO:0007669"/>
    <property type="project" value="InterPro"/>
</dbReference>
<dbReference type="GO" id="GO:1990281">
    <property type="term" value="C:efflux pump complex"/>
    <property type="evidence" value="ECO:0007669"/>
    <property type="project" value="TreeGrafter"/>
</dbReference>
<evidence type="ECO:0000256" key="2">
    <source>
        <dbReference type="ARBA" id="ARBA00022452"/>
    </source>
</evidence>
<dbReference type="EMBL" id="AWEY01000033">
    <property type="protein sequence ID" value="ERK38792.1"/>
    <property type="molecule type" value="Genomic_DNA"/>
</dbReference>
<accession>U2QIZ7</accession>
<gene>
    <name evidence="7" type="ORF">HMPREF9135_1615</name>
</gene>
<comment type="subcellular location">
    <subcellularLocation>
        <location evidence="1">Cell outer membrane</location>
    </subcellularLocation>
</comment>
<keyword evidence="2" id="KW-1134">Transmembrane beta strand</keyword>
<evidence type="ECO:0000256" key="4">
    <source>
        <dbReference type="ARBA" id="ARBA00023136"/>
    </source>
</evidence>
<dbReference type="PANTHER" id="PTHR30026:SF20">
    <property type="entry name" value="OUTER MEMBRANE PROTEIN TOLC"/>
    <property type="match status" value="1"/>
</dbReference>
<keyword evidence="5" id="KW-0998">Cell outer membrane</keyword>